<dbReference type="SUPFAM" id="SSF48008">
    <property type="entry name" value="GntR ligand-binding domain-like"/>
    <property type="match status" value="1"/>
</dbReference>
<organism evidence="5 6">
    <name type="scientific">Aurantimonas endophytica</name>
    <dbReference type="NCBI Taxonomy" id="1522175"/>
    <lineage>
        <taxon>Bacteria</taxon>
        <taxon>Pseudomonadati</taxon>
        <taxon>Pseudomonadota</taxon>
        <taxon>Alphaproteobacteria</taxon>
        <taxon>Hyphomicrobiales</taxon>
        <taxon>Aurantimonadaceae</taxon>
        <taxon>Aurantimonas</taxon>
    </lineage>
</organism>
<evidence type="ECO:0000313" key="6">
    <source>
        <dbReference type="Proteomes" id="UP000588647"/>
    </source>
</evidence>
<reference evidence="5 6" key="1">
    <citation type="submission" date="2020-08" db="EMBL/GenBank/DDBJ databases">
        <title>Genomic Encyclopedia of Type Strains, Phase IV (KMG-IV): sequencing the most valuable type-strain genomes for metagenomic binning, comparative biology and taxonomic classification.</title>
        <authorList>
            <person name="Goeker M."/>
        </authorList>
    </citation>
    <scope>NUCLEOTIDE SEQUENCE [LARGE SCALE GENOMIC DNA]</scope>
    <source>
        <strain evidence="5 6">DSM 103570</strain>
    </source>
</reference>
<evidence type="ECO:0000313" key="5">
    <source>
        <dbReference type="EMBL" id="MBB4001981.1"/>
    </source>
</evidence>
<dbReference type="Proteomes" id="UP000588647">
    <property type="component" value="Unassembled WGS sequence"/>
</dbReference>
<protein>
    <submittedName>
        <fullName evidence="5">DNA-binding FadR family transcriptional regulator</fullName>
    </submittedName>
</protein>
<dbReference type="InterPro" id="IPR036390">
    <property type="entry name" value="WH_DNA-bd_sf"/>
</dbReference>
<dbReference type="SMART" id="SM00345">
    <property type="entry name" value="HTH_GNTR"/>
    <property type="match status" value="1"/>
</dbReference>
<sequence>MSVDNGRGAALVQLRAWLAQRELPGNSRLPPERELAEIVGVSRGDLRKALATLEADGLLWRHVGKGTFTGARPTTEIDSIAVIANQTSPAEVMRARLVLEPELAREAALHATADDIRAMRLCTDGGRAAETWRQYENWDNRLHRTIAEAGRNALLLSVFDTINAVRRTVVWGRLRNDQLLPPADHHSFGDHDAIVDAIENRDLSAAASLMRTHLQRVQANLIERHQSAQD</sequence>
<dbReference type="Pfam" id="PF00392">
    <property type="entry name" value="GntR"/>
    <property type="match status" value="1"/>
</dbReference>
<evidence type="ECO:0000256" key="1">
    <source>
        <dbReference type="ARBA" id="ARBA00023015"/>
    </source>
</evidence>
<dbReference type="PANTHER" id="PTHR43537">
    <property type="entry name" value="TRANSCRIPTIONAL REGULATOR, GNTR FAMILY"/>
    <property type="match status" value="1"/>
</dbReference>
<dbReference type="Gene3D" id="1.10.10.10">
    <property type="entry name" value="Winged helix-like DNA-binding domain superfamily/Winged helix DNA-binding domain"/>
    <property type="match status" value="1"/>
</dbReference>
<evidence type="ECO:0000256" key="3">
    <source>
        <dbReference type="ARBA" id="ARBA00023163"/>
    </source>
</evidence>
<keyword evidence="3" id="KW-0804">Transcription</keyword>
<keyword evidence="2 5" id="KW-0238">DNA-binding</keyword>
<dbReference type="InterPro" id="IPR008920">
    <property type="entry name" value="TF_FadR/GntR_C"/>
</dbReference>
<dbReference type="InterPro" id="IPR011711">
    <property type="entry name" value="GntR_C"/>
</dbReference>
<proteinExistence type="predicted"/>
<evidence type="ECO:0000259" key="4">
    <source>
        <dbReference type="PROSITE" id="PS50949"/>
    </source>
</evidence>
<dbReference type="EMBL" id="JACIEM010000001">
    <property type="protein sequence ID" value="MBB4001981.1"/>
    <property type="molecule type" value="Genomic_DNA"/>
</dbReference>
<dbReference type="PANTHER" id="PTHR43537:SF51">
    <property type="entry name" value="HTH-TYPE TRANSCRIPTIONAL REGULATOR LGOR-RELATED"/>
    <property type="match status" value="1"/>
</dbReference>
<dbReference type="GO" id="GO:0003700">
    <property type="term" value="F:DNA-binding transcription factor activity"/>
    <property type="evidence" value="ECO:0007669"/>
    <property type="project" value="InterPro"/>
</dbReference>
<dbReference type="InterPro" id="IPR036388">
    <property type="entry name" value="WH-like_DNA-bd_sf"/>
</dbReference>
<comment type="caution">
    <text evidence="5">The sequence shown here is derived from an EMBL/GenBank/DDBJ whole genome shotgun (WGS) entry which is preliminary data.</text>
</comment>
<dbReference type="SMART" id="SM00895">
    <property type="entry name" value="FCD"/>
    <property type="match status" value="1"/>
</dbReference>
<dbReference type="Gene3D" id="1.20.120.530">
    <property type="entry name" value="GntR ligand-binding domain-like"/>
    <property type="match status" value="1"/>
</dbReference>
<dbReference type="SUPFAM" id="SSF46785">
    <property type="entry name" value="Winged helix' DNA-binding domain"/>
    <property type="match status" value="1"/>
</dbReference>
<dbReference type="Pfam" id="PF07729">
    <property type="entry name" value="FCD"/>
    <property type="match status" value="1"/>
</dbReference>
<dbReference type="CDD" id="cd07377">
    <property type="entry name" value="WHTH_GntR"/>
    <property type="match status" value="1"/>
</dbReference>
<evidence type="ECO:0000256" key="2">
    <source>
        <dbReference type="ARBA" id="ARBA00023125"/>
    </source>
</evidence>
<dbReference type="PRINTS" id="PR00035">
    <property type="entry name" value="HTHGNTR"/>
</dbReference>
<dbReference type="PROSITE" id="PS50949">
    <property type="entry name" value="HTH_GNTR"/>
    <property type="match status" value="1"/>
</dbReference>
<keyword evidence="6" id="KW-1185">Reference proteome</keyword>
<gene>
    <name evidence="5" type="ORF">GGR03_001028</name>
</gene>
<dbReference type="AlphaFoldDB" id="A0A7W6HBF1"/>
<dbReference type="InterPro" id="IPR000524">
    <property type="entry name" value="Tscrpt_reg_HTH_GntR"/>
</dbReference>
<dbReference type="RefSeq" id="WP_183206442.1">
    <property type="nucleotide sequence ID" value="NZ_JAAAMM010000001.1"/>
</dbReference>
<name>A0A7W6HBF1_9HYPH</name>
<feature type="domain" description="HTH gntR-type" evidence="4">
    <location>
        <begin position="4"/>
        <end position="72"/>
    </location>
</feature>
<accession>A0A7W6HBF1</accession>
<keyword evidence="1" id="KW-0805">Transcription regulation</keyword>
<dbReference type="GO" id="GO:0003677">
    <property type="term" value="F:DNA binding"/>
    <property type="evidence" value="ECO:0007669"/>
    <property type="project" value="UniProtKB-KW"/>
</dbReference>